<reference evidence="1 4" key="2">
    <citation type="submission" date="2019-12" db="EMBL/GenBank/DDBJ databases">
        <title>Draft genome sequence of Labilibaculum sp. strain 44 isolated from deep waters of Black Sea.</title>
        <authorList>
            <person name="Yadav S."/>
            <person name="Villanueva L."/>
        </authorList>
    </citation>
    <scope>NUCLEOTIDE SEQUENCE [LARGE SCALE GENOMIC DNA]</scope>
    <source>
        <strain evidence="1 4">44</strain>
    </source>
</reference>
<organism evidence="1 4">
    <name type="scientific">Labilibaculum euxinus</name>
    <dbReference type="NCBI Taxonomy" id="2686357"/>
    <lineage>
        <taxon>Bacteria</taxon>
        <taxon>Pseudomonadati</taxon>
        <taxon>Bacteroidota</taxon>
        <taxon>Bacteroidia</taxon>
        <taxon>Marinilabiliales</taxon>
        <taxon>Marinifilaceae</taxon>
        <taxon>Labilibaculum</taxon>
    </lineage>
</organism>
<keyword evidence="3" id="KW-1185">Reference proteome</keyword>
<sequence length="245" mass="27676">MNKVSYYLFSHNALFTFVKDSIGIIEESPAEDLGLKVFLDMVKARFQIYESVLQHDKVDPYTAKLNAADHERDDRFLGFKGYVSVCMYRKQEAVQMAAQEINRVIHRYGGDLYRMANAEESAALDNLIMDLKAEPYKTHIATIKAEEWFAEMEADQQAYKALGQEQVVQSNSSSHSVINARKPLVKACRSLLSMIELQQTASENPAISILIDQLNNHISKSVANARLSHSLTGNETEAEKEKLVE</sequence>
<evidence type="ECO:0000313" key="2">
    <source>
        <dbReference type="EMBL" id="MVB08413.1"/>
    </source>
</evidence>
<dbReference type="OrthoDB" id="1120038at2"/>
<comment type="caution">
    <text evidence="1">The sequence shown here is derived from an EMBL/GenBank/DDBJ whole genome shotgun (WGS) entry which is preliminary data.</text>
</comment>
<evidence type="ECO:0000313" key="3">
    <source>
        <dbReference type="Proteomes" id="UP000285951"/>
    </source>
</evidence>
<evidence type="ECO:0000313" key="4">
    <source>
        <dbReference type="Proteomes" id="UP000462449"/>
    </source>
</evidence>
<reference evidence="2 3" key="1">
    <citation type="submission" date="2019-11" db="EMBL/GenBank/DDBJ databases">
        <title>Draft genome sequence of Labilibaculum sp. strain SYP isolated from Black Sea.</title>
        <authorList>
            <person name="Yadav S."/>
            <person name="Villanueva L."/>
        </authorList>
    </citation>
    <scope>NUCLEOTIDE SEQUENCE [LARGE SCALE GENOMIC DNA]</scope>
    <source>
        <strain evidence="2 3">44</strain>
    </source>
</reference>
<dbReference type="Pfam" id="PF19775">
    <property type="entry name" value="DUF6261"/>
    <property type="match status" value="1"/>
</dbReference>
<protein>
    <submittedName>
        <fullName evidence="1">Uncharacterized protein</fullName>
    </submittedName>
</protein>
<dbReference type="Proteomes" id="UP000285951">
    <property type="component" value="Unassembled WGS sequence"/>
</dbReference>
<dbReference type="RefSeq" id="WP_156196675.1">
    <property type="nucleotide sequence ID" value="NZ_QTZN02000042.1"/>
</dbReference>
<dbReference type="Proteomes" id="UP000462449">
    <property type="component" value="Unassembled WGS sequence"/>
</dbReference>
<name>A0A7M4D979_9BACT</name>
<evidence type="ECO:0000313" key="1">
    <source>
        <dbReference type="EMBL" id="MUP39208.1"/>
    </source>
</evidence>
<dbReference type="AlphaFoldDB" id="A0A7M4D979"/>
<proteinExistence type="predicted"/>
<gene>
    <name evidence="2" type="ORF">DWB62_015415</name>
    <name evidence="1" type="ORF">GNY23_15415</name>
</gene>
<accession>A0A7M4D979</accession>
<dbReference type="EMBL" id="QTZN02000042">
    <property type="protein sequence ID" value="MVB08413.1"/>
    <property type="molecule type" value="Genomic_DNA"/>
</dbReference>
<dbReference type="InterPro" id="IPR046228">
    <property type="entry name" value="DUF6261"/>
</dbReference>
<dbReference type="EMBL" id="WOTW01000042">
    <property type="protein sequence ID" value="MUP39208.1"/>
    <property type="molecule type" value="Genomic_DNA"/>
</dbReference>